<evidence type="ECO:0000256" key="3">
    <source>
        <dbReference type="ARBA" id="ARBA00022692"/>
    </source>
</evidence>
<feature type="transmembrane region" description="Helical" evidence="7">
    <location>
        <begin position="85"/>
        <end position="103"/>
    </location>
</feature>
<dbReference type="PANTHER" id="PTHR31621:SF1">
    <property type="entry name" value="PROTEIN DMP5"/>
    <property type="match status" value="1"/>
</dbReference>
<evidence type="ECO:0000256" key="1">
    <source>
        <dbReference type="ARBA" id="ARBA00004141"/>
    </source>
</evidence>
<dbReference type="EMBL" id="JAGFBR010000001">
    <property type="protein sequence ID" value="KAH0470999.1"/>
    <property type="molecule type" value="Genomic_DNA"/>
</dbReference>
<evidence type="ECO:0000256" key="4">
    <source>
        <dbReference type="ARBA" id="ARBA00022989"/>
    </source>
</evidence>
<sequence length="229" mass="24459">MATIRSTKSQNIAEKTEPDSSSSSSPASSPLPTRRCSARTNPTLSQALAGTAHLANLLPTGTLLAFQLLTPVFTHNGSCDSTTRLMTISLLLLLAASAFAACFTDSLRLPDGRVIHGLATLRGIWLFEPVDSSAVEVAGYRLRFIDCIHAVLSALVFAAVALRDKNVVRCLYPWPAKSTEEVLDVLPLGIGVICSLLFVLFPTTRRGVGHPVSMSRSSGYRVTASSQQC</sequence>
<dbReference type="PANTHER" id="PTHR31621">
    <property type="entry name" value="PROTEIN DMP3"/>
    <property type="match status" value="1"/>
</dbReference>
<feature type="region of interest" description="Disordered" evidence="6">
    <location>
        <begin position="1"/>
        <end position="36"/>
    </location>
</feature>
<evidence type="ECO:0000313" key="9">
    <source>
        <dbReference type="Proteomes" id="UP000775213"/>
    </source>
</evidence>
<organism evidence="8 9">
    <name type="scientific">Dendrobium chrysotoxum</name>
    <name type="common">Orchid</name>
    <dbReference type="NCBI Taxonomy" id="161865"/>
    <lineage>
        <taxon>Eukaryota</taxon>
        <taxon>Viridiplantae</taxon>
        <taxon>Streptophyta</taxon>
        <taxon>Embryophyta</taxon>
        <taxon>Tracheophyta</taxon>
        <taxon>Spermatophyta</taxon>
        <taxon>Magnoliopsida</taxon>
        <taxon>Liliopsida</taxon>
        <taxon>Asparagales</taxon>
        <taxon>Orchidaceae</taxon>
        <taxon>Epidendroideae</taxon>
        <taxon>Malaxideae</taxon>
        <taxon>Dendrobiinae</taxon>
        <taxon>Dendrobium</taxon>
    </lineage>
</organism>
<comment type="similarity">
    <text evidence="2">Belongs to the plant DMP1 protein family.</text>
</comment>
<evidence type="ECO:0000256" key="6">
    <source>
        <dbReference type="SAM" id="MobiDB-lite"/>
    </source>
</evidence>
<dbReference type="AlphaFoldDB" id="A0AAV7HB09"/>
<feature type="transmembrane region" description="Helical" evidence="7">
    <location>
        <begin position="54"/>
        <end position="73"/>
    </location>
</feature>
<name>A0AAV7HB09_DENCH</name>
<reference evidence="8 9" key="1">
    <citation type="journal article" date="2021" name="Hortic Res">
        <title>Chromosome-scale assembly of the Dendrobium chrysotoxum genome enhances the understanding of orchid evolution.</title>
        <authorList>
            <person name="Zhang Y."/>
            <person name="Zhang G.Q."/>
            <person name="Zhang D."/>
            <person name="Liu X.D."/>
            <person name="Xu X.Y."/>
            <person name="Sun W.H."/>
            <person name="Yu X."/>
            <person name="Zhu X."/>
            <person name="Wang Z.W."/>
            <person name="Zhao X."/>
            <person name="Zhong W.Y."/>
            <person name="Chen H."/>
            <person name="Yin W.L."/>
            <person name="Huang T."/>
            <person name="Niu S.C."/>
            <person name="Liu Z.J."/>
        </authorList>
    </citation>
    <scope>NUCLEOTIDE SEQUENCE [LARGE SCALE GENOMIC DNA]</scope>
    <source>
        <strain evidence="8">Lindl</strain>
    </source>
</reference>
<feature type="transmembrane region" description="Helical" evidence="7">
    <location>
        <begin position="182"/>
        <end position="201"/>
    </location>
</feature>
<dbReference type="GO" id="GO:0005737">
    <property type="term" value="C:cytoplasm"/>
    <property type="evidence" value="ECO:0007669"/>
    <property type="project" value="UniProtKB-ARBA"/>
</dbReference>
<gene>
    <name evidence="8" type="ORF">IEQ34_000722</name>
</gene>
<keyword evidence="4 7" id="KW-1133">Transmembrane helix</keyword>
<protein>
    <submittedName>
        <fullName evidence="8">Uncharacterized protein</fullName>
    </submittedName>
</protein>
<accession>A0AAV7HB09</accession>
<evidence type="ECO:0000313" key="8">
    <source>
        <dbReference type="EMBL" id="KAH0470999.1"/>
    </source>
</evidence>
<feature type="compositionally biased region" description="Polar residues" evidence="6">
    <location>
        <begin position="1"/>
        <end position="13"/>
    </location>
</feature>
<keyword evidence="9" id="KW-1185">Reference proteome</keyword>
<dbReference type="InterPro" id="IPR007770">
    <property type="entry name" value="DMP"/>
</dbReference>
<keyword evidence="3 7" id="KW-0812">Transmembrane</keyword>
<keyword evidence="5 7" id="KW-0472">Membrane</keyword>
<evidence type="ECO:0000256" key="5">
    <source>
        <dbReference type="ARBA" id="ARBA00023136"/>
    </source>
</evidence>
<comment type="subcellular location">
    <subcellularLocation>
        <location evidence="1">Membrane</location>
        <topology evidence="1">Multi-pass membrane protein</topology>
    </subcellularLocation>
</comment>
<evidence type="ECO:0000256" key="2">
    <source>
        <dbReference type="ARBA" id="ARBA00008707"/>
    </source>
</evidence>
<proteinExistence type="inferred from homology"/>
<evidence type="ECO:0000256" key="7">
    <source>
        <dbReference type="SAM" id="Phobius"/>
    </source>
</evidence>
<dbReference type="Proteomes" id="UP000775213">
    <property type="component" value="Unassembled WGS sequence"/>
</dbReference>
<dbReference type="Pfam" id="PF05078">
    <property type="entry name" value="DUF679"/>
    <property type="match status" value="1"/>
</dbReference>
<feature type="transmembrane region" description="Helical" evidence="7">
    <location>
        <begin position="144"/>
        <end position="162"/>
    </location>
</feature>
<comment type="caution">
    <text evidence="8">The sequence shown here is derived from an EMBL/GenBank/DDBJ whole genome shotgun (WGS) entry which is preliminary data.</text>
</comment>
<dbReference type="GO" id="GO:0016020">
    <property type="term" value="C:membrane"/>
    <property type="evidence" value="ECO:0007669"/>
    <property type="project" value="UniProtKB-SubCell"/>
</dbReference>
<dbReference type="GO" id="GO:0010256">
    <property type="term" value="P:endomembrane system organization"/>
    <property type="evidence" value="ECO:0007669"/>
    <property type="project" value="TreeGrafter"/>
</dbReference>
<feature type="compositionally biased region" description="Low complexity" evidence="6">
    <location>
        <begin position="19"/>
        <end position="32"/>
    </location>
</feature>